<proteinExistence type="predicted"/>
<protein>
    <recommendedName>
        <fullName evidence="4">Photosynthesis system II assembly factor Ycf48/Hcf136-like domain-containing protein</fullName>
    </recommendedName>
</protein>
<keyword evidence="3" id="KW-1185">Reference proteome</keyword>
<evidence type="ECO:0000313" key="2">
    <source>
        <dbReference type="EMBL" id="GGC97698.1"/>
    </source>
</evidence>
<dbReference type="InterPro" id="IPR015943">
    <property type="entry name" value="WD40/YVTN_repeat-like_dom_sf"/>
</dbReference>
<name>A0ABQ1PIJ9_9MICC</name>
<feature type="compositionally biased region" description="Polar residues" evidence="1">
    <location>
        <begin position="278"/>
        <end position="292"/>
    </location>
</feature>
<dbReference type="RefSeq" id="WP_188668841.1">
    <property type="nucleotide sequence ID" value="NZ_BMJI01000020.1"/>
</dbReference>
<dbReference type="EMBL" id="BMJI01000020">
    <property type="protein sequence ID" value="GGC97698.1"/>
    <property type="molecule type" value="Genomic_DNA"/>
</dbReference>
<organism evidence="2 3">
    <name type="scientific">Tersicoccus solisilvae</name>
    <dbReference type="NCBI Taxonomy" id="1882339"/>
    <lineage>
        <taxon>Bacteria</taxon>
        <taxon>Bacillati</taxon>
        <taxon>Actinomycetota</taxon>
        <taxon>Actinomycetes</taxon>
        <taxon>Micrococcales</taxon>
        <taxon>Micrococcaceae</taxon>
        <taxon>Tersicoccus</taxon>
    </lineage>
</organism>
<dbReference type="SUPFAM" id="SSF110296">
    <property type="entry name" value="Oligoxyloglucan reducing end-specific cellobiohydrolase"/>
    <property type="match status" value="1"/>
</dbReference>
<dbReference type="NCBIfam" id="NF045728">
    <property type="entry name" value="glycosyl_F510_1955"/>
    <property type="match status" value="1"/>
</dbReference>
<sequence>MHKFITRSAVGAITLAGAVALSGCEVPSHSSMAGMGDRATPSGVASTEPTSVVDWSHAHGVHVTPDGATVLVATHEGLIDYSKGRPERIGSANDYMGFTGGGATLYASGHPGTGSNLPDPLGLIGSTDTGRTWVDLSRQGESDFHALTVTRGGLVGFDGTLLTTRDLKTWTRATNQIRPYALAGRPDTPVVLATTEDGLRRSTDAGRTWTTVPNAPLVQFAALSGPSTAVGVAPDGTVHTSTDAGQTWKQAGTVPEPVQAMTATEVGGQIQVWAVTGSGIQRSPDGGNTFNPYTGKAGQ</sequence>
<reference evidence="3" key="1">
    <citation type="journal article" date="2019" name="Int. J. Syst. Evol. Microbiol.">
        <title>The Global Catalogue of Microorganisms (GCM) 10K type strain sequencing project: providing services to taxonomists for standard genome sequencing and annotation.</title>
        <authorList>
            <consortium name="The Broad Institute Genomics Platform"/>
            <consortium name="The Broad Institute Genome Sequencing Center for Infectious Disease"/>
            <person name="Wu L."/>
            <person name="Ma J."/>
        </authorList>
    </citation>
    <scope>NUCLEOTIDE SEQUENCE [LARGE SCALE GENOMIC DNA]</scope>
    <source>
        <strain evidence="3">CGMCC 1.15480</strain>
    </source>
</reference>
<gene>
    <name evidence="2" type="ORF">GCM10011512_25820</name>
</gene>
<comment type="caution">
    <text evidence="2">The sequence shown here is derived from an EMBL/GenBank/DDBJ whole genome shotgun (WGS) entry which is preliminary data.</text>
</comment>
<evidence type="ECO:0008006" key="4">
    <source>
        <dbReference type="Google" id="ProtNLM"/>
    </source>
</evidence>
<accession>A0ABQ1PIJ9</accession>
<dbReference type="InterPro" id="IPR054817">
    <property type="entry name" value="Glycosyl_F510_1955-like"/>
</dbReference>
<feature type="region of interest" description="Disordered" evidence="1">
    <location>
        <begin position="278"/>
        <end position="299"/>
    </location>
</feature>
<evidence type="ECO:0000256" key="1">
    <source>
        <dbReference type="SAM" id="MobiDB-lite"/>
    </source>
</evidence>
<dbReference type="Gene3D" id="2.130.10.10">
    <property type="entry name" value="YVTN repeat-like/Quinoprotein amine dehydrogenase"/>
    <property type="match status" value="1"/>
</dbReference>
<dbReference type="Proteomes" id="UP000597761">
    <property type="component" value="Unassembled WGS sequence"/>
</dbReference>
<dbReference type="PROSITE" id="PS51257">
    <property type="entry name" value="PROKAR_LIPOPROTEIN"/>
    <property type="match status" value="1"/>
</dbReference>
<evidence type="ECO:0000313" key="3">
    <source>
        <dbReference type="Proteomes" id="UP000597761"/>
    </source>
</evidence>